<reference evidence="7" key="1">
    <citation type="journal article" date="2010" name="Genome Res.">
        <title>Population genomic sequencing of Coccidioides fungi reveals recent hybridization and transposon control.</title>
        <authorList>
            <person name="Neafsey D.E."/>
            <person name="Barker B.M."/>
            <person name="Sharpton T.J."/>
            <person name="Stajich J.E."/>
            <person name="Park D.J."/>
            <person name="Whiston E."/>
            <person name="Hung C.-Y."/>
            <person name="McMahan C."/>
            <person name="White J."/>
            <person name="Sykes S."/>
            <person name="Heiman D."/>
            <person name="Young S."/>
            <person name="Zeng Q."/>
            <person name="Abouelleil A."/>
            <person name="Aftuck L."/>
            <person name="Bessette D."/>
            <person name="Brown A."/>
            <person name="FitzGerald M."/>
            <person name="Lui A."/>
            <person name="Macdonald J.P."/>
            <person name="Priest M."/>
            <person name="Orbach M.J."/>
            <person name="Galgiani J.N."/>
            <person name="Kirkland T.N."/>
            <person name="Cole G.T."/>
            <person name="Birren B.W."/>
            <person name="Henn M.R."/>
            <person name="Taylor J.W."/>
            <person name="Rounsley S.D."/>
        </authorList>
    </citation>
    <scope>NUCLEOTIDE SEQUENCE [LARGE SCALE GENOMIC DNA]</scope>
    <source>
        <strain evidence="7">RMSCC 2394</strain>
    </source>
</reference>
<dbReference type="InterPro" id="IPR036188">
    <property type="entry name" value="FAD/NAD-bd_sf"/>
</dbReference>
<accession>A0A0J6XWH9</accession>
<evidence type="ECO:0000313" key="7">
    <source>
        <dbReference type="Proteomes" id="UP000054565"/>
    </source>
</evidence>
<dbReference type="SUPFAM" id="SSF51905">
    <property type="entry name" value="FAD/NAD(P)-binding domain"/>
    <property type="match status" value="1"/>
</dbReference>
<gene>
    <name evidence="6" type="ORF">CIRG_00668</name>
</gene>
<keyword evidence="2" id="KW-0274">FAD</keyword>
<evidence type="ECO:0000259" key="5">
    <source>
        <dbReference type="Pfam" id="PF01494"/>
    </source>
</evidence>
<dbReference type="STRING" id="404692.A0A0J6XWH9"/>
<name>A0A0J6XWH9_COCIT</name>
<evidence type="ECO:0000313" key="6">
    <source>
        <dbReference type="EMBL" id="KMP00526.1"/>
    </source>
</evidence>
<dbReference type="AlphaFoldDB" id="A0A0J6XWH9"/>
<evidence type="ECO:0000256" key="1">
    <source>
        <dbReference type="ARBA" id="ARBA00022630"/>
    </source>
</evidence>
<dbReference type="OrthoDB" id="655030at2759"/>
<keyword evidence="3" id="KW-0560">Oxidoreductase</keyword>
<dbReference type="PRINTS" id="PR00420">
    <property type="entry name" value="RNGMNOXGNASE"/>
</dbReference>
<dbReference type="PANTHER" id="PTHR46972">
    <property type="entry name" value="MONOOXYGENASE ASQM-RELATED"/>
    <property type="match status" value="1"/>
</dbReference>
<keyword evidence="1" id="KW-0285">Flavoprotein</keyword>
<dbReference type="Gene3D" id="3.50.50.60">
    <property type="entry name" value="FAD/NAD(P)-binding domain"/>
    <property type="match status" value="1"/>
</dbReference>
<evidence type="ECO:0000256" key="3">
    <source>
        <dbReference type="ARBA" id="ARBA00023002"/>
    </source>
</evidence>
<evidence type="ECO:0000256" key="2">
    <source>
        <dbReference type="ARBA" id="ARBA00022827"/>
    </source>
</evidence>
<sequence length="421" mass="45829">MEPQSTPPPLLLSGKKVAVVGAGISCLAFVKSLQKQWPQGQPFPEIIIYERDAQDAVGREGYSISIRGDALSGGMQALEKMGLLDHALNASLTGSQRPEERGSFGVWDPDWNRLLEVGRPKSDANQVELGMRIARDSLRRVLLDSVLESNSTDIRWSTQCVKVEKVDGKVQLHLNDGKTDVCDLVIACDGANSKIRECLRPDDKLSYAGAVMIIGTARFPEGQVPPPVNRDWGLVLGGKNGVGLFVSPIDSSSAVWSLSYMAPEPRERINPPMPKEQLDNLIQEVLDRGTSFTEPFQTLVRATDPSTLRLFNAMDKQPFQHSHCTDVPVIFIGDSNHAMSPFAGNGANMALLDGWDLAEQLCRAQSLESALEAYDKSSIGRSQNAIAGSRWAISMGHATGFRLFGYGIALKLASLIMALRG</sequence>
<organism evidence="6 7">
    <name type="scientific">Coccidioides immitis RMSCC 2394</name>
    <dbReference type="NCBI Taxonomy" id="404692"/>
    <lineage>
        <taxon>Eukaryota</taxon>
        <taxon>Fungi</taxon>
        <taxon>Dikarya</taxon>
        <taxon>Ascomycota</taxon>
        <taxon>Pezizomycotina</taxon>
        <taxon>Eurotiomycetes</taxon>
        <taxon>Eurotiomycetidae</taxon>
        <taxon>Onygenales</taxon>
        <taxon>Onygenaceae</taxon>
        <taxon>Coccidioides</taxon>
    </lineage>
</organism>
<dbReference type="PANTHER" id="PTHR46972:SF1">
    <property type="entry name" value="FAD DEPENDENT OXIDOREDUCTASE DOMAIN-CONTAINING PROTEIN"/>
    <property type="match status" value="1"/>
</dbReference>
<keyword evidence="4" id="KW-0503">Monooxygenase</keyword>
<evidence type="ECO:0000256" key="4">
    <source>
        <dbReference type="ARBA" id="ARBA00023033"/>
    </source>
</evidence>
<dbReference type="GO" id="GO:0071949">
    <property type="term" value="F:FAD binding"/>
    <property type="evidence" value="ECO:0007669"/>
    <property type="project" value="InterPro"/>
</dbReference>
<dbReference type="InterPro" id="IPR002938">
    <property type="entry name" value="FAD-bd"/>
</dbReference>
<dbReference type="GO" id="GO:0004497">
    <property type="term" value="F:monooxygenase activity"/>
    <property type="evidence" value="ECO:0007669"/>
    <property type="project" value="UniProtKB-KW"/>
</dbReference>
<feature type="domain" description="FAD-binding" evidence="5">
    <location>
        <begin position="131"/>
        <end position="378"/>
    </location>
</feature>
<dbReference type="Proteomes" id="UP000054565">
    <property type="component" value="Unassembled WGS sequence"/>
</dbReference>
<protein>
    <recommendedName>
        <fullName evidence="5">FAD-binding domain-containing protein</fullName>
    </recommendedName>
</protein>
<proteinExistence type="predicted"/>
<dbReference type="Pfam" id="PF01494">
    <property type="entry name" value="FAD_binding_3"/>
    <property type="match status" value="1"/>
</dbReference>
<dbReference type="EMBL" id="DS028093">
    <property type="protein sequence ID" value="KMP00526.1"/>
    <property type="molecule type" value="Genomic_DNA"/>
</dbReference>